<dbReference type="GO" id="GO:0005829">
    <property type="term" value="C:cytosol"/>
    <property type="evidence" value="ECO:0007669"/>
    <property type="project" value="TreeGrafter"/>
</dbReference>
<evidence type="ECO:0000259" key="13">
    <source>
        <dbReference type="Pfam" id="PF02223"/>
    </source>
</evidence>
<dbReference type="NCBIfam" id="TIGR00041">
    <property type="entry name" value="DTMP_kinase"/>
    <property type="match status" value="1"/>
</dbReference>
<dbReference type="CDD" id="cd01672">
    <property type="entry name" value="TMPK"/>
    <property type="match status" value="1"/>
</dbReference>
<dbReference type="AlphaFoldDB" id="A0A6P1YXV4"/>
<evidence type="ECO:0000256" key="2">
    <source>
        <dbReference type="ARBA" id="ARBA00012980"/>
    </source>
</evidence>
<proteinExistence type="inferred from homology"/>
<keyword evidence="8 12" id="KW-0067">ATP-binding</keyword>
<evidence type="ECO:0000256" key="11">
    <source>
        <dbReference type="ARBA" id="ARBA00057735"/>
    </source>
</evidence>
<dbReference type="EC" id="2.7.4.9" evidence="2 12"/>
<dbReference type="InterPro" id="IPR039430">
    <property type="entry name" value="Thymidylate_kin-like_dom"/>
</dbReference>
<evidence type="ECO:0000256" key="4">
    <source>
        <dbReference type="ARBA" id="ARBA00022679"/>
    </source>
</evidence>
<dbReference type="Pfam" id="PF02223">
    <property type="entry name" value="Thymidylate_kin"/>
    <property type="match status" value="1"/>
</dbReference>
<name>A0A6P1YXV4_9HYPH</name>
<keyword evidence="15" id="KW-1185">Reference proteome</keyword>
<dbReference type="FunFam" id="3.40.50.300:FF:000225">
    <property type="entry name" value="Thymidylate kinase"/>
    <property type="match status" value="1"/>
</dbReference>
<accession>A0A6P1YXV4</accession>
<dbReference type="GO" id="GO:0006233">
    <property type="term" value="P:dTDP biosynthetic process"/>
    <property type="evidence" value="ECO:0007669"/>
    <property type="project" value="InterPro"/>
</dbReference>
<dbReference type="EMBL" id="CP048630">
    <property type="protein sequence ID" value="QIB36384.1"/>
    <property type="molecule type" value="Genomic_DNA"/>
</dbReference>
<keyword evidence="5 12" id="KW-0545">Nucleotide biosynthesis</keyword>
<dbReference type="Proteomes" id="UP000464751">
    <property type="component" value="Chromosome"/>
</dbReference>
<evidence type="ECO:0000256" key="8">
    <source>
        <dbReference type="ARBA" id="ARBA00022840"/>
    </source>
</evidence>
<gene>
    <name evidence="12" type="primary">tmk</name>
    <name evidence="14" type="ORF">G3A50_19970</name>
</gene>
<dbReference type="GO" id="GO:0006227">
    <property type="term" value="P:dUDP biosynthetic process"/>
    <property type="evidence" value="ECO:0007669"/>
    <property type="project" value="TreeGrafter"/>
</dbReference>
<dbReference type="SUPFAM" id="SSF52540">
    <property type="entry name" value="P-loop containing nucleoside triphosphate hydrolases"/>
    <property type="match status" value="1"/>
</dbReference>
<dbReference type="InterPro" id="IPR018094">
    <property type="entry name" value="Thymidylate_kinase"/>
</dbReference>
<feature type="domain" description="Thymidylate kinase-like" evidence="13">
    <location>
        <begin position="8"/>
        <end position="198"/>
    </location>
</feature>
<keyword evidence="6 12" id="KW-0547">Nucleotide-binding</keyword>
<dbReference type="GO" id="GO:0005524">
    <property type="term" value="F:ATP binding"/>
    <property type="evidence" value="ECO:0007669"/>
    <property type="project" value="UniProtKB-UniRule"/>
</dbReference>
<dbReference type="GO" id="GO:0004798">
    <property type="term" value="F:dTMP kinase activity"/>
    <property type="evidence" value="ECO:0007669"/>
    <property type="project" value="UniProtKB-UniRule"/>
</dbReference>
<evidence type="ECO:0000256" key="3">
    <source>
        <dbReference type="ARBA" id="ARBA00017144"/>
    </source>
</evidence>
<evidence type="ECO:0000313" key="15">
    <source>
        <dbReference type="Proteomes" id="UP000464751"/>
    </source>
</evidence>
<dbReference type="PROSITE" id="PS01331">
    <property type="entry name" value="THYMIDYLATE_KINASE"/>
    <property type="match status" value="1"/>
</dbReference>
<dbReference type="GO" id="GO:0006235">
    <property type="term" value="P:dTTP biosynthetic process"/>
    <property type="evidence" value="ECO:0007669"/>
    <property type="project" value="UniProtKB-UniRule"/>
</dbReference>
<keyword evidence="4 12" id="KW-0808">Transferase</keyword>
<protein>
    <recommendedName>
        <fullName evidence="3 12">Thymidylate kinase</fullName>
        <ecNumber evidence="2 12">2.7.4.9</ecNumber>
    </recommendedName>
    <alternativeName>
        <fullName evidence="9 12">dTMP kinase</fullName>
    </alternativeName>
</protein>
<sequence>MPGRFITFEGGEGAGKSTQVRRLGERLAALGLEVVTTREPGGSPGAEIVRHLLLSGAAKPLGPLAEAALFAAARADHLDVTIRPALNRGAWVISDRFADSTRVYQGAVGDVDPKLIATLEAITVGPTRPDLTIILDVPAEQGLGRAVARSGASADRFESEGLSFHRHLREAFLELAEREPERCVLVDGRQDADAVTEAVWQAVRARLPLDDIKQGTPV</sequence>
<feature type="binding site" evidence="12">
    <location>
        <begin position="10"/>
        <end position="17"/>
    </location>
    <ligand>
        <name>ATP</name>
        <dbReference type="ChEBI" id="CHEBI:30616"/>
    </ligand>
</feature>
<evidence type="ECO:0000256" key="9">
    <source>
        <dbReference type="ARBA" id="ARBA00029962"/>
    </source>
</evidence>
<keyword evidence="7 12" id="KW-0418">Kinase</keyword>
<dbReference type="InterPro" id="IPR018095">
    <property type="entry name" value="Thymidylate_kin_CS"/>
</dbReference>
<comment type="function">
    <text evidence="11 12">Phosphorylation of dTMP to form dTDP in both de novo and salvage pathways of dTTP synthesis.</text>
</comment>
<evidence type="ECO:0000256" key="12">
    <source>
        <dbReference type="HAMAP-Rule" id="MF_00165"/>
    </source>
</evidence>
<dbReference type="PANTHER" id="PTHR10344">
    <property type="entry name" value="THYMIDYLATE KINASE"/>
    <property type="match status" value="1"/>
</dbReference>
<reference evidence="14 15" key="1">
    <citation type="submission" date="2020-02" db="EMBL/GenBank/DDBJ databases">
        <authorList>
            <person name="Li G."/>
        </authorList>
    </citation>
    <scope>NUCLEOTIDE SEQUENCE [LARGE SCALE GENOMIC DNA]</scope>
    <source>
        <strain evidence="14 15">DSM 102029</strain>
    </source>
</reference>
<evidence type="ECO:0000256" key="7">
    <source>
        <dbReference type="ARBA" id="ARBA00022777"/>
    </source>
</evidence>
<dbReference type="PANTHER" id="PTHR10344:SF4">
    <property type="entry name" value="UMP-CMP KINASE 2, MITOCHONDRIAL"/>
    <property type="match status" value="1"/>
</dbReference>
<organism evidence="14 15">
    <name type="scientific">Ancylobacter pratisalsi</name>
    <dbReference type="NCBI Taxonomy" id="1745854"/>
    <lineage>
        <taxon>Bacteria</taxon>
        <taxon>Pseudomonadati</taxon>
        <taxon>Pseudomonadota</taxon>
        <taxon>Alphaproteobacteria</taxon>
        <taxon>Hyphomicrobiales</taxon>
        <taxon>Xanthobacteraceae</taxon>
        <taxon>Ancylobacter</taxon>
    </lineage>
</organism>
<comment type="similarity">
    <text evidence="1 12">Belongs to the thymidylate kinase family.</text>
</comment>
<comment type="catalytic activity">
    <reaction evidence="10 12">
        <text>dTMP + ATP = dTDP + ADP</text>
        <dbReference type="Rhea" id="RHEA:13517"/>
        <dbReference type="ChEBI" id="CHEBI:30616"/>
        <dbReference type="ChEBI" id="CHEBI:58369"/>
        <dbReference type="ChEBI" id="CHEBI:63528"/>
        <dbReference type="ChEBI" id="CHEBI:456216"/>
        <dbReference type="EC" id="2.7.4.9"/>
    </reaction>
</comment>
<dbReference type="HAMAP" id="MF_00165">
    <property type="entry name" value="Thymidylate_kinase"/>
    <property type="match status" value="1"/>
</dbReference>
<evidence type="ECO:0000256" key="6">
    <source>
        <dbReference type="ARBA" id="ARBA00022741"/>
    </source>
</evidence>
<dbReference type="Gene3D" id="3.40.50.300">
    <property type="entry name" value="P-loop containing nucleotide triphosphate hydrolases"/>
    <property type="match status" value="1"/>
</dbReference>
<dbReference type="InterPro" id="IPR027417">
    <property type="entry name" value="P-loop_NTPase"/>
</dbReference>
<evidence type="ECO:0000256" key="10">
    <source>
        <dbReference type="ARBA" id="ARBA00048743"/>
    </source>
</evidence>
<dbReference type="KEGG" id="apra:G3A50_19970"/>
<evidence type="ECO:0000256" key="1">
    <source>
        <dbReference type="ARBA" id="ARBA00009776"/>
    </source>
</evidence>
<evidence type="ECO:0000313" key="14">
    <source>
        <dbReference type="EMBL" id="QIB36384.1"/>
    </source>
</evidence>
<evidence type="ECO:0000256" key="5">
    <source>
        <dbReference type="ARBA" id="ARBA00022727"/>
    </source>
</evidence>